<sequence>MSKIHYKSPEEIAIMRESGKIAASILEELINTADVGVTTLELDKLAAQLISKHEVTASFKGFEGYPYSIVTCLNEAVVHGMPNEIPLVEGDILTIDFGVIHKGFHSDTARTKEIGTQQYGEFLKVGKSALQAGIDACVMGNYIGDISHAIQSTVEDASYGVVRAFVGHGVGRSLHEDPQVPGFGKPRMGIPLKEGMVLAVEVMYTMGDWEVEILDDGWTAVTADGSLSGMYEHTVAITSGAPKILTAFK</sequence>
<dbReference type="AlphaFoldDB" id="A0A2H0BG46"/>
<dbReference type="EC" id="3.4.11.18" evidence="6 7"/>
<keyword evidence="3 6" id="KW-0645">Protease</keyword>
<comment type="caution">
    <text evidence="9">The sequence shown here is derived from an EMBL/GenBank/DDBJ whole genome shotgun (WGS) entry which is preliminary data.</text>
</comment>
<evidence type="ECO:0000256" key="4">
    <source>
        <dbReference type="ARBA" id="ARBA00022723"/>
    </source>
</evidence>
<evidence type="ECO:0000256" key="3">
    <source>
        <dbReference type="ARBA" id="ARBA00022670"/>
    </source>
</evidence>
<dbReference type="InterPro" id="IPR036005">
    <property type="entry name" value="Creatinase/aminopeptidase-like"/>
</dbReference>
<evidence type="ECO:0000256" key="2">
    <source>
        <dbReference type="ARBA" id="ARBA00022438"/>
    </source>
</evidence>
<dbReference type="GO" id="GO:0004239">
    <property type="term" value="F:initiator methionyl aminopeptidase activity"/>
    <property type="evidence" value="ECO:0007669"/>
    <property type="project" value="UniProtKB-UniRule"/>
</dbReference>
<keyword evidence="5 6" id="KW-0378">Hydrolase</keyword>
<comment type="function">
    <text evidence="1 6">Removes the N-terminal methionine from nascent proteins. The N-terminal methionine is often cleaved when the second residue in the primary sequence is small and uncharged (Met-Ala-, Cys, Gly, Pro, Ser, Thr, or Val). Requires deformylation of the N(alpha)-formylated initiator methionine before it can be hydrolyzed.</text>
</comment>
<feature type="binding site" evidence="6">
    <location>
        <position position="79"/>
    </location>
    <ligand>
        <name>substrate</name>
    </ligand>
</feature>
<evidence type="ECO:0000256" key="7">
    <source>
        <dbReference type="RuleBase" id="RU003653"/>
    </source>
</evidence>
<feature type="binding site" evidence="6">
    <location>
        <position position="175"/>
    </location>
    <ligand>
        <name>substrate</name>
    </ligand>
</feature>
<evidence type="ECO:0000256" key="5">
    <source>
        <dbReference type="ARBA" id="ARBA00022801"/>
    </source>
</evidence>
<dbReference type="InterPro" id="IPR000994">
    <property type="entry name" value="Pept_M24"/>
</dbReference>
<dbReference type="CDD" id="cd01086">
    <property type="entry name" value="MetAP1"/>
    <property type="match status" value="1"/>
</dbReference>
<dbReference type="Gene3D" id="3.90.230.10">
    <property type="entry name" value="Creatinase/methionine aminopeptidase superfamily"/>
    <property type="match status" value="1"/>
</dbReference>
<feature type="binding site" evidence="6">
    <location>
        <position position="232"/>
    </location>
    <ligand>
        <name>a divalent metal cation</name>
        <dbReference type="ChEBI" id="CHEBI:60240"/>
        <label>2</label>
        <note>catalytic</note>
    </ligand>
</feature>
<keyword evidence="2 6" id="KW-0031">Aminopeptidase</keyword>
<comment type="subunit">
    <text evidence="6">Monomer.</text>
</comment>
<dbReference type="EMBL" id="PCSU01000030">
    <property type="protein sequence ID" value="PIP56646.1"/>
    <property type="molecule type" value="Genomic_DNA"/>
</dbReference>
<evidence type="ECO:0000259" key="8">
    <source>
        <dbReference type="Pfam" id="PF00557"/>
    </source>
</evidence>
<evidence type="ECO:0000313" key="9">
    <source>
        <dbReference type="EMBL" id="PIP56646.1"/>
    </source>
</evidence>
<feature type="binding site" evidence="6">
    <location>
        <position position="96"/>
    </location>
    <ligand>
        <name>a divalent metal cation</name>
        <dbReference type="ChEBI" id="CHEBI:60240"/>
        <label>1</label>
    </ligand>
</feature>
<evidence type="ECO:0000313" key="10">
    <source>
        <dbReference type="Proteomes" id="UP000228495"/>
    </source>
</evidence>
<feature type="binding site" evidence="6">
    <location>
        <position position="232"/>
    </location>
    <ligand>
        <name>a divalent metal cation</name>
        <dbReference type="ChEBI" id="CHEBI:60240"/>
        <label>1</label>
    </ligand>
</feature>
<dbReference type="InterPro" id="IPR001714">
    <property type="entry name" value="Pept_M24_MAP"/>
</dbReference>
<comment type="catalytic activity">
    <reaction evidence="6 7">
        <text>Release of N-terminal amino acids, preferentially methionine, from peptides and arylamides.</text>
        <dbReference type="EC" id="3.4.11.18"/>
    </reaction>
</comment>
<dbReference type="GO" id="GO:0070006">
    <property type="term" value="F:metalloaminopeptidase activity"/>
    <property type="evidence" value="ECO:0007669"/>
    <property type="project" value="UniProtKB-UniRule"/>
</dbReference>
<accession>A0A2H0BG46</accession>
<dbReference type="GO" id="GO:0046872">
    <property type="term" value="F:metal ion binding"/>
    <property type="evidence" value="ECO:0007669"/>
    <property type="project" value="UniProtKB-UniRule"/>
</dbReference>
<comment type="similarity">
    <text evidence="6">Belongs to the peptidase M24A family. Methionine aminopeptidase type 1 subfamily.</text>
</comment>
<feature type="binding site" evidence="6">
    <location>
        <position position="168"/>
    </location>
    <ligand>
        <name>a divalent metal cation</name>
        <dbReference type="ChEBI" id="CHEBI:60240"/>
        <label>2</label>
        <note>catalytic</note>
    </ligand>
</feature>
<gene>
    <name evidence="6 9" type="primary">map</name>
    <name evidence="9" type="ORF">COX05_02010</name>
</gene>
<dbReference type="PRINTS" id="PR00599">
    <property type="entry name" value="MAPEPTIDASE"/>
</dbReference>
<protein>
    <recommendedName>
        <fullName evidence="6 7">Methionine aminopeptidase</fullName>
        <shortName evidence="6">MAP</shortName>
        <shortName evidence="6">MetAP</shortName>
        <ecNumber evidence="6 7">3.4.11.18</ecNumber>
    </recommendedName>
    <alternativeName>
        <fullName evidence="6">Peptidase M</fullName>
    </alternativeName>
</protein>
<dbReference type="Pfam" id="PF00557">
    <property type="entry name" value="Peptidase_M24"/>
    <property type="match status" value="1"/>
</dbReference>
<comment type="cofactor">
    <cofactor evidence="6">
        <name>Co(2+)</name>
        <dbReference type="ChEBI" id="CHEBI:48828"/>
    </cofactor>
    <cofactor evidence="6">
        <name>Zn(2+)</name>
        <dbReference type="ChEBI" id="CHEBI:29105"/>
    </cofactor>
    <cofactor evidence="6">
        <name>Mn(2+)</name>
        <dbReference type="ChEBI" id="CHEBI:29035"/>
    </cofactor>
    <cofactor evidence="6">
        <name>Fe(2+)</name>
        <dbReference type="ChEBI" id="CHEBI:29033"/>
    </cofactor>
    <text evidence="6">Binds 2 divalent metal cations per subunit. Has a high-affinity and a low affinity metal-binding site. The true nature of the physiological cofactor is under debate. The enzyme is active with cobalt, zinc, manganese or divalent iron ions. Most likely, methionine aminopeptidases function as mononuclear Fe(2+)-metalloproteases under physiological conditions, and the catalytically relevant metal-binding site has been assigned to the histidine-containing high-affinity site.</text>
</comment>
<dbReference type="Proteomes" id="UP000228495">
    <property type="component" value="Unassembled WGS sequence"/>
</dbReference>
<organism evidence="9 10">
    <name type="scientific">candidate division WWE3 bacterium CG22_combo_CG10-13_8_21_14_all_39_12</name>
    <dbReference type="NCBI Taxonomy" id="1975094"/>
    <lineage>
        <taxon>Bacteria</taxon>
        <taxon>Katanobacteria</taxon>
    </lineage>
</organism>
<name>A0A2H0BG46_UNCKA</name>
<dbReference type="PANTHER" id="PTHR43330:SF27">
    <property type="entry name" value="METHIONINE AMINOPEPTIDASE"/>
    <property type="match status" value="1"/>
</dbReference>
<dbReference type="GO" id="GO:0005829">
    <property type="term" value="C:cytosol"/>
    <property type="evidence" value="ECO:0007669"/>
    <property type="project" value="TreeGrafter"/>
</dbReference>
<feature type="binding site" evidence="6">
    <location>
        <position position="107"/>
    </location>
    <ligand>
        <name>a divalent metal cation</name>
        <dbReference type="ChEBI" id="CHEBI:60240"/>
        <label>1</label>
    </ligand>
</feature>
<reference evidence="9 10" key="1">
    <citation type="submission" date="2017-09" db="EMBL/GenBank/DDBJ databases">
        <title>Depth-based differentiation of microbial function through sediment-hosted aquifers and enrichment of novel symbionts in the deep terrestrial subsurface.</title>
        <authorList>
            <person name="Probst A.J."/>
            <person name="Ladd B."/>
            <person name="Jarett J.K."/>
            <person name="Geller-Mcgrath D.E."/>
            <person name="Sieber C.M."/>
            <person name="Emerson J.B."/>
            <person name="Anantharaman K."/>
            <person name="Thomas B.C."/>
            <person name="Malmstrom R."/>
            <person name="Stieglmeier M."/>
            <person name="Klingl A."/>
            <person name="Woyke T."/>
            <person name="Ryan C.M."/>
            <person name="Banfield J.F."/>
        </authorList>
    </citation>
    <scope>NUCLEOTIDE SEQUENCE [LARGE SCALE GENOMIC DNA]</scope>
    <source>
        <strain evidence="9">CG22_combo_CG10-13_8_21_14_all_39_12</strain>
    </source>
</reference>
<feature type="binding site" evidence="6">
    <location>
        <position position="201"/>
    </location>
    <ligand>
        <name>a divalent metal cation</name>
        <dbReference type="ChEBI" id="CHEBI:60240"/>
        <label>2</label>
        <note>catalytic</note>
    </ligand>
</feature>
<proteinExistence type="inferred from homology"/>
<evidence type="ECO:0000256" key="1">
    <source>
        <dbReference type="ARBA" id="ARBA00002521"/>
    </source>
</evidence>
<dbReference type="InterPro" id="IPR002467">
    <property type="entry name" value="Pept_M24A_MAP1"/>
</dbReference>
<feature type="binding site" evidence="6">
    <location>
        <position position="107"/>
    </location>
    <ligand>
        <name>a divalent metal cation</name>
        <dbReference type="ChEBI" id="CHEBI:60240"/>
        <label>2</label>
        <note>catalytic</note>
    </ligand>
</feature>
<dbReference type="GO" id="GO:0006508">
    <property type="term" value="P:proteolysis"/>
    <property type="evidence" value="ECO:0007669"/>
    <property type="project" value="UniProtKB-KW"/>
</dbReference>
<dbReference type="NCBIfam" id="TIGR00500">
    <property type="entry name" value="met_pdase_I"/>
    <property type="match status" value="1"/>
</dbReference>
<evidence type="ECO:0000256" key="6">
    <source>
        <dbReference type="HAMAP-Rule" id="MF_01974"/>
    </source>
</evidence>
<dbReference type="SUPFAM" id="SSF55920">
    <property type="entry name" value="Creatinase/aminopeptidase"/>
    <property type="match status" value="1"/>
</dbReference>
<dbReference type="HAMAP" id="MF_01974">
    <property type="entry name" value="MetAP_1"/>
    <property type="match status" value="1"/>
</dbReference>
<dbReference type="PANTHER" id="PTHR43330">
    <property type="entry name" value="METHIONINE AMINOPEPTIDASE"/>
    <property type="match status" value="1"/>
</dbReference>
<keyword evidence="4 6" id="KW-0479">Metal-binding</keyword>
<feature type="domain" description="Peptidase M24" evidence="8">
    <location>
        <begin position="14"/>
        <end position="238"/>
    </location>
</feature>